<dbReference type="PANTHER" id="PTHR42928">
    <property type="entry name" value="TRICARBOXYLATE-BINDING PROTEIN"/>
    <property type="match status" value="1"/>
</dbReference>
<dbReference type="SUPFAM" id="SSF53850">
    <property type="entry name" value="Periplasmic binding protein-like II"/>
    <property type="match status" value="1"/>
</dbReference>
<reference evidence="3 4" key="1">
    <citation type="submission" date="2018-01" db="EMBL/GenBank/DDBJ databases">
        <title>Halomonas endophytica sp. nov., isolated from storage liquid in the stems of Populus euphratica.</title>
        <authorList>
            <person name="Chen C."/>
        </authorList>
    </citation>
    <scope>NUCLEOTIDE SEQUENCE [LARGE SCALE GENOMIC DNA]</scope>
    <source>
        <strain evidence="3 4">MC28</strain>
    </source>
</reference>
<dbReference type="EMBL" id="PNRF01000031">
    <property type="protein sequence ID" value="PMR74036.1"/>
    <property type="molecule type" value="Genomic_DNA"/>
</dbReference>
<organism evidence="3 4">
    <name type="scientific">Billgrantia endophytica</name>
    <dbReference type="NCBI Taxonomy" id="2033802"/>
    <lineage>
        <taxon>Bacteria</taxon>
        <taxon>Pseudomonadati</taxon>
        <taxon>Pseudomonadota</taxon>
        <taxon>Gammaproteobacteria</taxon>
        <taxon>Oceanospirillales</taxon>
        <taxon>Halomonadaceae</taxon>
        <taxon>Billgrantia</taxon>
    </lineage>
</organism>
<evidence type="ECO:0000256" key="1">
    <source>
        <dbReference type="ARBA" id="ARBA00006987"/>
    </source>
</evidence>
<keyword evidence="2" id="KW-0732">Signal</keyword>
<feature type="chain" id="PRO_5014659882" description="Tripartite tricarboxylate transporter substrate binding protein" evidence="2">
    <location>
        <begin position="40"/>
        <end position="340"/>
    </location>
</feature>
<keyword evidence="4" id="KW-1185">Reference proteome</keyword>
<dbReference type="InterPro" id="IPR005064">
    <property type="entry name" value="BUG"/>
</dbReference>
<dbReference type="Gene3D" id="3.40.190.150">
    <property type="entry name" value="Bordetella uptake gene, domain 1"/>
    <property type="match status" value="1"/>
</dbReference>
<comment type="similarity">
    <text evidence="1">Belongs to the UPF0065 (bug) family.</text>
</comment>
<evidence type="ECO:0008006" key="5">
    <source>
        <dbReference type="Google" id="ProtNLM"/>
    </source>
</evidence>
<proteinExistence type="inferred from homology"/>
<name>A0A2N7U0S0_9GAMM</name>
<dbReference type="Proteomes" id="UP000235803">
    <property type="component" value="Unassembled WGS sequence"/>
</dbReference>
<accession>A0A2N7U0S0</accession>
<feature type="signal peptide" evidence="2">
    <location>
        <begin position="1"/>
        <end position="39"/>
    </location>
</feature>
<dbReference type="PANTHER" id="PTHR42928:SF5">
    <property type="entry name" value="BLR1237 PROTEIN"/>
    <property type="match status" value="1"/>
</dbReference>
<dbReference type="PIRSF" id="PIRSF017082">
    <property type="entry name" value="YflP"/>
    <property type="match status" value="1"/>
</dbReference>
<evidence type="ECO:0000313" key="4">
    <source>
        <dbReference type="Proteomes" id="UP000235803"/>
    </source>
</evidence>
<dbReference type="OrthoDB" id="9780943at2"/>
<gene>
    <name evidence="3" type="ORF">C1H69_15300</name>
</gene>
<dbReference type="CDD" id="cd07012">
    <property type="entry name" value="PBP2_Bug_TTT"/>
    <property type="match status" value="1"/>
</dbReference>
<dbReference type="InterPro" id="IPR042100">
    <property type="entry name" value="Bug_dom1"/>
</dbReference>
<evidence type="ECO:0000256" key="2">
    <source>
        <dbReference type="SAM" id="SignalP"/>
    </source>
</evidence>
<protein>
    <recommendedName>
        <fullName evidence="5">Tripartite tricarboxylate transporter substrate binding protein</fullName>
    </recommendedName>
</protein>
<dbReference type="RefSeq" id="WP_102654254.1">
    <property type="nucleotide sequence ID" value="NZ_PNRF01000031.1"/>
</dbReference>
<dbReference type="Pfam" id="PF03401">
    <property type="entry name" value="TctC"/>
    <property type="match status" value="1"/>
</dbReference>
<dbReference type="AlphaFoldDB" id="A0A2N7U0S0"/>
<comment type="caution">
    <text evidence="3">The sequence shown here is derived from an EMBL/GenBank/DDBJ whole genome shotgun (WGS) entry which is preliminary data.</text>
</comment>
<evidence type="ECO:0000313" key="3">
    <source>
        <dbReference type="EMBL" id="PMR74036.1"/>
    </source>
</evidence>
<dbReference type="Gene3D" id="3.40.190.10">
    <property type="entry name" value="Periplasmic binding protein-like II"/>
    <property type="match status" value="1"/>
</dbReference>
<sequence length="340" mass="36698">MTSTILFGSIARHTCKLVPPAVVGAMTLGAGLHASFSYAADDYPNKPVRYLLHVSPGGGTDVLARQMASELEQILGQPFVVENRPGGQTGVQLASIVNAAPDGYTIGSTTATHIAVMNSVFDEYSLDSVDWIAGLVTDPPVMVVHDSVPFDSLEELVEEVKANPGQYTVSGTVDGSTGHIAWAMFAEAAGITEEEVRYVPYDSQGDSVTANVGGHVPIGMAWTGITRDHVEAGNLRVLGVLSEDRVSAYPDAPTFTEAGYDVDPSWQQFRGIIGPKGIPDDVKEKLAGALERVTQTEDYIEYIESSNLNSRFMGPEEFTEFVERQNEIVAEWVERLDLDE</sequence>